<dbReference type="PRINTS" id="PR01651">
    <property type="entry name" value="SECGEXPORT"/>
</dbReference>
<dbReference type="PANTHER" id="PTHR34182">
    <property type="entry name" value="PROTEIN-EXPORT MEMBRANE PROTEIN SECG"/>
    <property type="match status" value="1"/>
</dbReference>
<keyword evidence="3 10" id="KW-0813">Transport</keyword>
<keyword evidence="12" id="KW-1185">Reference proteome</keyword>
<evidence type="ECO:0000256" key="9">
    <source>
        <dbReference type="ARBA" id="ARBA00023136"/>
    </source>
</evidence>
<evidence type="ECO:0000256" key="2">
    <source>
        <dbReference type="ARBA" id="ARBA00008445"/>
    </source>
</evidence>
<evidence type="ECO:0000256" key="6">
    <source>
        <dbReference type="ARBA" id="ARBA00022927"/>
    </source>
</evidence>
<keyword evidence="8 10" id="KW-0811">Translocation</keyword>
<keyword evidence="5 10" id="KW-0812">Transmembrane</keyword>
<evidence type="ECO:0000256" key="3">
    <source>
        <dbReference type="ARBA" id="ARBA00022448"/>
    </source>
</evidence>
<dbReference type="InterPro" id="IPR004692">
    <property type="entry name" value="SecG"/>
</dbReference>
<organism evidence="11 12">
    <name type="scientific">Desulfuribacillus alkaliarsenatis</name>
    <dbReference type="NCBI Taxonomy" id="766136"/>
    <lineage>
        <taxon>Bacteria</taxon>
        <taxon>Bacillati</taxon>
        <taxon>Bacillota</taxon>
        <taxon>Desulfuribacillia</taxon>
        <taxon>Desulfuribacillales</taxon>
        <taxon>Desulfuribacillaceae</taxon>
        <taxon>Desulfuribacillus</taxon>
    </lineage>
</organism>
<comment type="subcellular location">
    <subcellularLocation>
        <location evidence="1 10">Cell membrane</location>
        <topology evidence="1 10">Multi-pass membrane protein</topology>
    </subcellularLocation>
</comment>
<gene>
    <name evidence="11" type="ORF">BHF68_13585</name>
</gene>
<evidence type="ECO:0000256" key="7">
    <source>
        <dbReference type="ARBA" id="ARBA00022989"/>
    </source>
</evidence>
<keyword evidence="9 10" id="KW-0472">Membrane</keyword>
<evidence type="ECO:0000256" key="8">
    <source>
        <dbReference type="ARBA" id="ARBA00023010"/>
    </source>
</evidence>
<dbReference type="GO" id="GO:0005886">
    <property type="term" value="C:plasma membrane"/>
    <property type="evidence" value="ECO:0007669"/>
    <property type="project" value="UniProtKB-SubCell"/>
</dbReference>
<keyword evidence="6 10" id="KW-0653">Protein transport</keyword>
<dbReference type="GO" id="GO:0009306">
    <property type="term" value="P:protein secretion"/>
    <property type="evidence" value="ECO:0007669"/>
    <property type="project" value="UniProtKB-UniRule"/>
</dbReference>
<proteinExistence type="inferred from homology"/>
<reference evidence="11 12" key="1">
    <citation type="submission" date="2016-09" db="EMBL/GenBank/DDBJ databases">
        <title>Draft genome sequence for the type strain of Desulfuribacillus alkaliarsenatis AHT28, an obligately anaerobic, sulfidogenic bacterium isolated from Russian soda lake sediments.</title>
        <authorList>
            <person name="Abin C.A."/>
            <person name="Hollibaugh J.T."/>
        </authorList>
    </citation>
    <scope>NUCLEOTIDE SEQUENCE [LARGE SCALE GENOMIC DNA]</scope>
    <source>
        <strain evidence="11 12">AHT28</strain>
    </source>
</reference>
<comment type="function">
    <text evidence="10">Involved in protein export. Participates in an early event of protein translocation.</text>
</comment>
<dbReference type="AlphaFoldDB" id="A0A1E5G4B6"/>
<dbReference type="GO" id="GO:0015450">
    <property type="term" value="F:protein-transporting ATPase activity"/>
    <property type="evidence" value="ECO:0007669"/>
    <property type="project" value="UniProtKB-UniRule"/>
</dbReference>
<dbReference type="Proteomes" id="UP000094296">
    <property type="component" value="Unassembled WGS sequence"/>
</dbReference>
<dbReference type="GO" id="GO:0043952">
    <property type="term" value="P:protein transport by the Sec complex"/>
    <property type="evidence" value="ECO:0007669"/>
    <property type="project" value="TreeGrafter"/>
</dbReference>
<comment type="caution">
    <text evidence="11">The sequence shown here is derived from an EMBL/GenBank/DDBJ whole genome shotgun (WGS) entry which is preliminary data.</text>
</comment>
<dbReference type="STRING" id="766136.BHF68_13585"/>
<dbReference type="OrthoDB" id="1651166at2"/>
<evidence type="ECO:0000313" key="11">
    <source>
        <dbReference type="EMBL" id="OEF97854.1"/>
    </source>
</evidence>
<comment type="similarity">
    <text evidence="2 10">Belongs to the SecG family.</text>
</comment>
<dbReference type="PANTHER" id="PTHR34182:SF1">
    <property type="entry name" value="PROTEIN-EXPORT MEMBRANE PROTEIN SECG"/>
    <property type="match status" value="1"/>
</dbReference>
<dbReference type="NCBIfam" id="TIGR00810">
    <property type="entry name" value="secG"/>
    <property type="match status" value="1"/>
</dbReference>
<sequence length="76" mass="7987">MVVLLNILLVIISLSLIAVVLLQPGKSAGLSGAIAGGAEQMIGTKAKGYQKVLERVTKYVAVAFLLLSFIVAYLVQ</sequence>
<dbReference type="EMBL" id="MIJE01000003">
    <property type="protein sequence ID" value="OEF97854.1"/>
    <property type="molecule type" value="Genomic_DNA"/>
</dbReference>
<dbReference type="RefSeq" id="WP_069642485.1">
    <property type="nucleotide sequence ID" value="NZ_MIJE01000003.1"/>
</dbReference>
<evidence type="ECO:0000256" key="10">
    <source>
        <dbReference type="RuleBase" id="RU365087"/>
    </source>
</evidence>
<dbReference type="Pfam" id="PF03840">
    <property type="entry name" value="SecG"/>
    <property type="match status" value="1"/>
</dbReference>
<feature type="transmembrane region" description="Helical" evidence="10">
    <location>
        <begin position="56"/>
        <end position="75"/>
    </location>
</feature>
<protein>
    <recommendedName>
        <fullName evidence="10">Protein-export membrane protein SecG</fullName>
    </recommendedName>
</protein>
<evidence type="ECO:0000313" key="12">
    <source>
        <dbReference type="Proteomes" id="UP000094296"/>
    </source>
</evidence>
<evidence type="ECO:0000256" key="1">
    <source>
        <dbReference type="ARBA" id="ARBA00004651"/>
    </source>
</evidence>
<keyword evidence="7 10" id="KW-1133">Transmembrane helix</keyword>
<name>A0A1E5G4B6_9FIRM</name>
<evidence type="ECO:0000256" key="4">
    <source>
        <dbReference type="ARBA" id="ARBA00022475"/>
    </source>
</evidence>
<accession>A0A1E5G4B6</accession>
<keyword evidence="4 10" id="KW-1003">Cell membrane</keyword>
<evidence type="ECO:0000256" key="5">
    <source>
        <dbReference type="ARBA" id="ARBA00022692"/>
    </source>
</evidence>
<dbReference type="GO" id="GO:0065002">
    <property type="term" value="P:intracellular protein transmembrane transport"/>
    <property type="evidence" value="ECO:0007669"/>
    <property type="project" value="TreeGrafter"/>
</dbReference>
<comment type="caution">
    <text evidence="10">Lacks conserved residue(s) required for the propagation of feature annotation.</text>
</comment>